<organism evidence="1 2">
    <name type="scientific">Trichonephila clavata</name>
    <name type="common">Joro spider</name>
    <name type="synonym">Nephila clavata</name>
    <dbReference type="NCBI Taxonomy" id="2740835"/>
    <lineage>
        <taxon>Eukaryota</taxon>
        <taxon>Metazoa</taxon>
        <taxon>Ecdysozoa</taxon>
        <taxon>Arthropoda</taxon>
        <taxon>Chelicerata</taxon>
        <taxon>Arachnida</taxon>
        <taxon>Araneae</taxon>
        <taxon>Araneomorphae</taxon>
        <taxon>Entelegynae</taxon>
        <taxon>Araneoidea</taxon>
        <taxon>Nephilidae</taxon>
        <taxon>Trichonephila</taxon>
    </lineage>
</organism>
<evidence type="ECO:0000313" key="1">
    <source>
        <dbReference type="EMBL" id="GFQ82840.1"/>
    </source>
</evidence>
<gene>
    <name evidence="1" type="primary">ASM33_04480</name>
    <name evidence="1" type="ORF">TNCT_408631</name>
</gene>
<proteinExistence type="predicted"/>
<reference evidence="1" key="1">
    <citation type="submission" date="2020-07" db="EMBL/GenBank/DDBJ databases">
        <title>Multicomponent nature underlies the extraordinary mechanical properties of spider dragline silk.</title>
        <authorList>
            <person name="Kono N."/>
            <person name="Nakamura H."/>
            <person name="Mori M."/>
            <person name="Yoshida Y."/>
            <person name="Ohtoshi R."/>
            <person name="Malay A.D."/>
            <person name="Moran D.A.P."/>
            <person name="Tomita M."/>
            <person name="Numata K."/>
            <person name="Arakawa K."/>
        </authorList>
    </citation>
    <scope>NUCLEOTIDE SEQUENCE</scope>
</reference>
<name>A0A8X6FK45_TRICU</name>
<accession>A0A8X6FK45</accession>
<dbReference type="Proteomes" id="UP000887116">
    <property type="component" value="Unassembled WGS sequence"/>
</dbReference>
<evidence type="ECO:0000313" key="2">
    <source>
        <dbReference type="Proteomes" id="UP000887116"/>
    </source>
</evidence>
<sequence length="246" mass="27896">MSASGDFGNPSSLRKRNKNFLNSQRNSFEIVNAFVYQNINAHYYRECEYISYERALADLKNPSPIHLSHKKFFDKTDNPSKEFIDIVEEEIKDYFTIGRIQNIDLRGRKEKSFTAWISVISGKATLEIDESFLSKTCKKNDLKVTAATLVSDDDIKGLQISVDEDGNRMYKLINGTAVMAFNWKTDAKDCRVVVNIAEDGEIIFSQTAGTSREDVAANSYVKVTFSNAGKKDMTLLNMYDEAEMVL</sequence>
<dbReference type="AlphaFoldDB" id="A0A8X6FK45"/>
<keyword evidence="2" id="KW-1185">Reference proteome</keyword>
<protein>
    <submittedName>
        <fullName evidence="1">Uncharacterized protein</fullName>
    </submittedName>
</protein>
<dbReference type="OrthoDB" id="6440288at2759"/>
<comment type="caution">
    <text evidence="1">The sequence shown here is derived from an EMBL/GenBank/DDBJ whole genome shotgun (WGS) entry which is preliminary data.</text>
</comment>
<dbReference type="EMBL" id="BMAO01032511">
    <property type="protein sequence ID" value="GFQ82840.1"/>
    <property type="molecule type" value="Genomic_DNA"/>
</dbReference>